<feature type="domain" description="Transglycosylase SLT" evidence="2">
    <location>
        <begin position="120"/>
        <end position="213"/>
    </location>
</feature>
<dbReference type="PANTHER" id="PTHR37423:SF2">
    <property type="entry name" value="MEMBRANE-BOUND LYTIC MUREIN TRANSGLYCOSYLASE C"/>
    <property type="match status" value="1"/>
</dbReference>
<dbReference type="Pfam" id="PF01464">
    <property type="entry name" value="SLT"/>
    <property type="match status" value="1"/>
</dbReference>
<dbReference type="OrthoDB" id="92254at2"/>
<reference evidence="3 4" key="1">
    <citation type="submission" date="2019-06" db="EMBL/GenBank/DDBJ databases">
        <title>Whole genome sequence for Cellvibrionaceae sp. R142.</title>
        <authorList>
            <person name="Wang G."/>
        </authorList>
    </citation>
    <scope>NUCLEOTIDE SEQUENCE [LARGE SCALE GENOMIC DNA]</scope>
    <source>
        <strain evidence="3 4">R142</strain>
    </source>
</reference>
<sequence>MNRLTSRLATGLTTSIAARLAAPVQSPVAPATPNQAIYGWLALLLAICTCHSALAQPKIEPAPPQFEVEDELRRLLVETIEAADSFDDRFDAEVWLVSKSPPLRRFIDNPKKRMSMLKSIHRAARRAGLQPEVVLAVIEVESGFNRYAVSRVGAQGLMQVMPFWKHEIGRPEDNLIDLETNLKYGCAILKHYLNRSNGHLAEALARYNGSYGRYTYVEKVMMAWQKYWR</sequence>
<evidence type="ECO:0000259" key="2">
    <source>
        <dbReference type="Pfam" id="PF01464"/>
    </source>
</evidence>
<evidence type="ECO:0000256" key="1">
    <source>
        <dbReference type="ARBA" id="ARBA00007734"/>
    </source>
</evidence>
<gene>
    <name evidence="3" type="ORF">FKG94_00645</name>
</gene>
<dbReference type="Gene3D" id="1.10.530.10">
    <property type="match status" value="1"/>
</dbReference>
<organism evidence="3 4">
    <name type="scientific">Exilibacterium tricleocarpae</name>
    <dbReference type="NCBI Taxonomy" id="2591008"/>
    <lineage>
        <taxon>Bacteria</taxon>
        <taxon>Pseudomonadati</taxon>
        <taxon>Pseudomonadota</taxon>
        <taxon>Gammaproteobacteria</taxon>
        <taxon>Cellvibrionales</taxon>
        <taxon>Cellvibrionaceae</taxon>
        <taxon>Exilibacterium</taxon>
    </lineage>
</organism>
<dbReference type="Proteomes" id="UP000319732">
    <property type="component" value="Unassembled WGS sequence"/>
</dbReference>
<dbReference type="CDD" id="cd00254">
    <property type="entry name" value="LT-like"/>
    <property type="match status" value="1"/>
</dbReference>
<dbReference type="InterPro" id="IPR023346">
    <property type="entry name" value="Lysozyme-like_dom_sf"/>
</dbReference>
<protein>
    <submittedName>
        <fullName evidence="3">Lytic transglycosylase domain-containing protein</fullName>
    </submittedName>
</protein>
<dbReference type="EMBL" id="VHSG01000002">
    <property type="protein sequence ID" value="TQV86100.1"/>
    <property type="molecule type" value="Genomic_DNA"/>
</dbReference>
<name>A0A545U9F3_9GAMM</name>
<accession>A0A545U9F3</accession>
<dbReference type="AlphaFoldDB" id="A0A545U9F3"/>
<dbReference type="InterPro" id="IPR008258">
    <property type="entry name" value="Transglycosylase_SLT_dom_1"/>
</dbReference>
<keyword evidence="4" id="KW-1185">Reference proteome</keyword>
<evidence type="ECO:0000313" key="4">
    <source>
        <dbReference type="Proteomes" id="UP000319732"/>
    </source>
</evidence>
<evidence type="ECO:0000313" key="3">
    <source>
        <dbReference type="EMBL" id="TQV86100.1"/>
    </source>
</evidence>
<comment type="similarity">
    <text evidence="1">Belongs to the transglycosylase Slt family.</text>
</comment>
<dbReference type="PANTHER" id="PTHR37423">
    <property type="entry name" value="SOLUBLE LYTIC MUREIN TRANSGLYCOSYLASE-RELATED"/>
    <property type="match status" value="1"/>
</dbReference>
<proteinExistence type="inferred from homology"/>
<comment type="caution">
    <text evidence="3">The sequence shown here is derived from an EMBL/GenBank/DDBJ whole genome shotgun (WGS) entry which is preliminary data.</text>
</comment>
<dbReference type="SUPFAM" id="SSF53955">
    <property type="entry name" value="Lysozyme-like"/>
    <property type="match status" value="1"/>
</dbReference>